<gene>
    <name evidence="4" type="primary">yerB</name>
    <name evidence="4" type="ORF">CQU01_27370</name>
</gene>
<dbReference type="InterPro" id="IPR023158">
    <property type="entry name" value="YerB-like_sf"/>
</dbReference>
<keyword evidence="1" id="KW-0732">Signal</keyword>
<dbReference type="InterPro" id="IPR021416">
    <property type="entry name" value="DUF3048_N"/>
</dbReference>
<dbReference type="OrthoDB" id="9779102at2"/>
<accession>A0A511V0U8</accession>
<dbReference type="PROSITE" id="PS51257">
    <property type="entry name" value="PROKAR_LIPOPROTEIN"/>
    <property type="match status" value="1"/>
</dbReference>
<sequence length="335" mass="37880">MKKHVILLIALLLMLVVGCSKSKNETQTENQAVKKGVFPLTGLEGEEIDRRIISVMVNNHPKARPQTGLSQADLVFEILAEGNITRFLALYQSEAPEVVGPVRSAREYFFDLAERYQAIYIHHGAADFISDMIKERGIDSINGSNYDDDGYLFKRDHRRQAPHNSYLQFTAVRDIAEEKGYNLTETYEPLPFLTEEEIEQIEGDAAEQVEITYFNSPLTTVTYKYNTKKDVYERFSDGEQSVELESNEPIEMSNVLIIEATHEVMDDQGRRKVDLDSGGQAYLLQKGIVQRVEWQIVDGRILPVKDGQPIGLVPGKTWINIIPSSPGLESLITLQ</sequence>
<dbReference type="AlphaFoldDB" id="A0A511V0U8"/>
<dbReference type="Proteomes" id="UP000321491">
    <property type="component" value="Unassembled WGS sequence"/>
</dbReference>
<evidence type="ECO:0000256" key="1">
    <source>
        <dbReference type="SAM" id="SignalP"/>
    </source>
</evidence>
<dbReference type="Gene3D" id="3.50.90.10">
    <property type="entry name" value="YerB-like"/>
    <property type="match status" value="1"/>
</dbReference>
<dbReference type="EMBL" id="BJXW01000047">
    <property type="protein sequence ID" value="GEN32499.1"/>
    <property type="molecule type" value="Genomic_DNA"/>
</dbReference>
<keyword evidence="4" id="KW-0449">Lipoprotein</keyword>
<dbReference type="InterPro" id="IPR035328">
    <property type="entry name" value="DUF3048_C"/>
</dbReference>
<evidence type="ECO:0000313" key="5">
    <source>
        <dbReference type="Proteomes" id="UP000321491"/>
    </source>
</evidence>
<name>A0A511V0U8_9BACI</name>
<feature type="chain" id="PRO_5021734022" evidence="1">
    <location>
        <begin position="23"/>
        <end position="335"/>
    </location>
</feature>
<evidence type="ECO:0000259" key="3">
    <source>
        <dbReference type="Pfam" id="PF17479"/>
    </source>
</evidence>
<feature type="domain" description="DUF3048" evidence="2">
    <location>
        <begin position="40"/>
        <end position="181"/>
    </location>
</feature>
<dbReference type="SUPFAM" id="SSF159774">
    <property type="entry name" value="YerB-like"/>
    <property type="match status" value="1"/>
</dbReference>
<feature type="signal peptide" evidence="1">
    <location>
        <begin position="1"/>
        <end position="22"/>
    </location>
</feature>
<reference evidence="4 5" key="1">
    <citation type="submission" date="2019-07" db="EMBL/GenBank/DDBJ databases">
        <title>Whole genome shotgun sequence of Cerasibacillus quisquiliarum NBRC 102429.</title>
        <authorList>
            <person name="Hosoyama A."/>
            <person name="Uohara A."/>
            <person name="Ohji S."/>
            <person name="Ichikawa N."/>
        </authorList>
    </citation>
    <scope>NUCLEOTIDE SEQUENCE [LARGE SCALE GENOMIC DNA]</scope>
    <source>
        <strain evidence="4 5">NBRC 102429</strain>
    </source>
</reference>
<protein>
    <submittedName>
        <fullName evidence="4">Putative lipoprotein YerB</fullName>
    </submittedName>
</protein>
<organism evidence="4 5">
    <name type="scientific">Cerasibacillus quisquiliarum</name>
    <dbReference type="NCBI Taxonomy" id="227865"/>
    <lineage>
        <taxon>Bacteria</taxon>
        <taxon>Bacillati</taxon>
        <taxon>Bacillota</taxon>
        <taxon>Bacilli</taxon>
        <taxon>Bacillales</taxon>
        <taxon>Bacillaceae</taxon>
        <taxon>Cerasibacillus</taxon>
    </lineage>
</organism>
<evidence type="ECO:0000313" key="4">
    <source>
        <dbReference type="EMBL" id="GEN32499.1"/>
    </source>
</evidence>
<proteinExistence type="predicted"/>
<keyword evidence="5" id="KW-1185">Reference proteome</keyword>
<comment type="caution">
    <text evidence="4">The sequence shown here is derived from an EMBL/GenBank/DDBJ whole genome shotgun (WGS) entry which is preliminary data.</text>
</comment>
<dbReference type="Pfam" id="PF11258">
    <property type="entry name" value="DUF3048"/>
    <property type="match status" value="1"/>
</dbReference>
<dbReference type="RefSeq" id="WP_146938833.1">
    <property type="nucleotide sequence ID" value="NZ_BJXW01000047.1"/>
</dbReference>
<dbReference type="Pfam" id="PF17479">
    <property type="entry name" value="DUF3048_C"/>
    <property type="match status" value="1"/>
</dbReference>
<evidence type="ECO:0000259" key="2">
    <source>
        <dbReference type="Pfam" id="PF11258"/>
    </source>
</evidence>
<feature type="domain" description="DUF3048" evidence="3">
    <location>
        <begin position="218"/>
        <end position="319"/>
    </location>
</feature>